<dbReference type="SUPFAM" id="SSF51182">
    <property type="entry name" value="RmlC-like cupins"/>
    <property type="match status" value="1"/>
</dbReference>
<dbReference type="PANTHER" id="PTHR36114:SF1">
    <property type="entry name" value="16.7 KDA PROTEIN IN WHIE LOCUS"/>
    <property type="match status" value="1"/>
</dbReference>
<feature type="domain" description="Cupin type-2" evidence="2">
    <location>
        <begin position="36"/>
        <end position="95"/>
    </location>
</feature>
<dbReference type="Gene3D" id="2.60.120.10">
    <property type="entry name" value="Jelly Rolls"/>
    <property type="match status" value="1"/>
</dbReference>
<feature type="region of interest" description="Disordered" evidence="1">
    <location>
        <begin position="100"/>
        <end position="123"/>
    </location>
</feature>
<evidence type="ECO:0000313" key="3">
    <source>
        <dbReference type="EMBL" id="MBD8526888.1"/>
    </source>
</evidence>
<organism evidence="3 4">
    <name type="scientific">Pseudomarimonas arenosa</name>
    <dbReference type="NCBI Taxonomy" id="2774145"/>
    <lineage>
        <taxon>Bacteria</taxon>
        <taxon>Pseudomonadati</taxon>
        <taxon>Pseudomonadota</taxon>
        <taxon>Gammaproteobacteria</taxon>
        <taxon>Lysobacterales</taxon>
        <taxon>Lysobacteraceae</taxon>
        <taxon>Pseudomarimonas</taxon>
    </lineage>
</organism>
<protein>
    <submittedName>
        <fullName evidence="3">Cupin domain-containing protein</fullName>
    </submittedName>
</protein>
<evidence type="ECO:0000259" key="2">
    <source>
        <dbReference type="Pfam" id="PF07883"/>
    </source>
</evidence>
<reference evidence="3 4" key="1">
    <citation type="submission" date="2020-09" db="EMBL/GenBank/DDBJ databases">
        <title>Pseudoxanthomonas sp. CAU 1598 isolated from sand of Yaerae Beach.</title>
        <authorList>
            <person name="Kim W."/>
        </authorList>
    </citation>
    <scope>NUCLEOTIDE SEQUENCE [LARGE SCALE GENOMIC DNA]</scope>
    <source>
        <strain evidence="3 4">CAU 1598</strain>
    </source>
</reference>
<dbReference type="InterPro" id="IPR013096">
    <property type="entry name" value="Cupin_2"/>
</dbReference>
<keyword evidence="4" id="KW-1185">Reference proteome</keyword>
<dbReference type="EMBL" id="JACYTR010000034">
    <property type="protein sequence ID" value="MBD8526888.1"/>
    <property type="molecule type" value="Genomic_DNA"/>
</dbReference>
<name>A0AAW3ZLP6_9GAMM</name>
<gene>
    <name evidence="3" type="ORF">IFO71_14195</name>
</gene>
<dbReference type="InterPro" id="IPR052044">
    <property type="entry name" value="PKS_Associated_Protein"/>
</dbReference>
<dbReference type="Proteomes" id="UP000613768">
    <property type="component" value="Unassembled WGS sequence"/>
</dbReference>
<dbReference type="PANTHER" id="PTHR36114">
    <property type="entry name" value="16.7 KDA PROTEIN IN WHIE LOCUS"/>
    <property type="match status" value="1"/>
</dbReference>
<dbReference type="RefSeq" id="WP_192030310.1">
    <property type="nucleotide sequence ID" value="NZ_JACYTR010000034.1"/>
</dbReference>
<dbReference type="InterPro" id="IPR014710">
    <property type="entry name" value="RmlC-like_jellyroll"/>
</dbReference>
<evidence type="ECO:0000313" key="4">
    <source>
        <dbReference type="Proteomes" id="UP000613768"/>
    </source>
</evidence>
<feature type="compositionally biased region" description="Basic and acidic residues" evidence="1">
    <location>
        <begin position="100"/>
        <end position="111"/>
    </location>
</feature>
<accession>A0AAW3ZLP6</accession>
<evidence type="ECO:0000256" key="1">
    <source>
        <dbReference type="SAM" id="MobiDB-lite"/>
    </source>
</evidence>
<sequence>MHALKPADLAAKLDELWSPRVIAELDDYYVKVAKLHGEFGWHAHAEEDELFQVLEGELCLRFRDGQVTLQAGELYVVEKGREHNPLAQQPCTVMLVERKSTAHTGEQHSELTRGLAEQLRPIE</sequence>
<proteinExistence type="predicted"/>
<dbReference type="CDD" id="cd02226">
    <property type="entry name" value="cupin_YdbB-like"/>
    <property type="match status" value="1"/>
</dbReference>
<comment type="caution">
    <text evidence="3">The sequence shown here is derived from an EMBL/GenBank/DDBJ whole genome shotgun (WGS) entry which is preliminary data.</text>
</comment>
<dbReference type="AlphaFoldDB" id="A0AAW3ZLP6"/>
<dbReference type="Pfam" id="PF07883">
    <property type="entry name" value="Cupin_2"/>
    <property type="match status" value="1"/>
</dbReference>
<dbReference type="InterPro" id="IPR011051">
    <property type="entry name" value="RmlC_Cupin_sf"/>
</dbReference>